<dbReference type="EMBL" id="JADGJH010001412">
    <property type="protein sequence ID" value="KAJ3113885.1"/>
    <property type="molecule type" value="Genomic_DNA"/>
</dbReference>
<evidence type="ECO:0000313" key="3">
    <source>
        <dbReference type="Proteomes" id="UP001211907"/>
    </source>
</evidence>
<name>A0AAD5T286_9FUNG</name>
<dbReference type="Proteomes" id="UP001211907">
    <property type="component" value="Unassembled WGS sequence"/>
</dbReference>
<keyword evidence="3" id="KW-1185">Reference proteome</keyword>
<comment type="caution">
    <text evidence="2">The sequence shown here is derived from an EMBL/GenBank/DDBJ whole genome shotgun (WGS) entry which is preliminary data.</text>
</comment>
<gene>
    <name evidence="2" type="ORF">HK100_001862</name>
</gene>
<reference evidence="2" key="1">
    <citation type="submission" date="2020-05" db="EMBL/GenBank/DDBJ databases">
        <title>Phylogenomic resolution of chytrid fungi.</title>
        <authorList>
            <person name="Stajich J.E."/>
            <person name="Amses K."/>
            <person name="Simmons R."/>
            <person name="Seto K."/>
            <person name="Myers J."/>
            <person name="Bonds A."/>
            <person name="Quandt C.A."/>
            <person name="Barry K."/>
            <person name="Liu P."/>
            <person name="Grigoriev I."/>
            <person name="Longcore J.E."/>
            <person name="James T.Y."/>
        </authorList>
    </citation>
    <scope>NUCLEOTIDE SEQUENCE</scope>
    <source>
        <strain evidence="2">JEL0513</strain>
    </source>
</reference>
<protein>
    <submittedName>
        <fullName evidence="2">Uncharacterized protein</fullName>
    </submittedName>
</protein>
<organism evidence="2 3">
    <name type="scientific">Physocladia obscura</name>
    <dbReference type="NCBI Taxonomy" id="109957"/>
    <lineage>
        <taxon>Eukaryota</taxon>
        <taxon>Fungi</taxon>
        <taxon>Fungi incertae sedis</taxon>
        <taxon>Chytridiomycota</taxon>
        <taxon>Chytridiomycota incertae sedis</taxon>
        <taxon>Chytridiomycetes</taxon>
        <taxon>Chytridiales</taxon>
        <taxon>Chytriomycetaceae</taxon>
        <taxon>Physocladia</taxon>
    </lineage>
</organism>
<feature type="non-terminal residue" evidence="2">
    <location>
        <position position="287"/>
    </location>
</feature>
<evidence type="ECO:0000256" key="1">
    <source>
        <dbReference type="SAM" id="MobiDB-lite"/>
    </source>
</evidence>
<dbReference type="AlphaFoldDB" id="A0AAD5T286"/>
<sequence>NYAISVTARNLQGRIDSLRANGFSHGEDEVVVKEAVQKELDPGGNKQVDWRGWHEGRGRRSPAGPRVVASAPTGLVLGASGGSRSKRFPHSNPTRTRRVRTRASEVAINSRKSPLRRPSHRVFLRHQRSRSHRQICAFSCPRRGQTIVQTHRLCAVLSFSVTTATAYQLHSIVTPTAKIAKLYLWSVPSLPHCACRNRDIDGDDGKIKTQKKKAINKDIEEIKGDVPLLCVTVLEAVVVIGVAAQVAETTLPDTAETDVKLIPSLLEVEIRSGTSGKAIANGIGVHS</sequence>
<accession>A0AAD5T286</accession>
<feature type="compositionally biased region" description="Basic and acidic residues" evidence="1">
    <location>
        <begin position="48"/>
        <end position="58"/>
    </location>
</feature>
<proteinExistence type="predicted"/>
<feature type="compositionally biased region" description="Basic residues" evidence="1">
    <location>
        <begin position="84"/>
        <end position="101"/>
    </location>
</feature>
<feature type="region of interest" description="Disordered" evidence="1">
    <location>
        <begin position="39"/>
        <end position="118"/>
    </location>
</feature>
<evidence type="ECO:0000313" key="2">
    <source>
        <dbReference type="EMBL" id="KAJ3113885.1"/>
    </source>
</evidence>